<evidence type="ECO:0000256" key="2">
    <source>
        <dbReference type="SAM" id="MobiDB-lite"/>
    </source>
</evidence>
<protein>
    <recommendedName>
        <fullName evidence="3">Mediator of RNA polymerase II transcription subunit 25 von Willebrand factor type A domain-containing protein</fullName>
    </recommendedName>
</protein>
<feature type="compositionally biased region" description="Low complexity" evidence="2">
    <location>
        <begin position="256"/>
        <end position="276"/>
    </location>
</feature>
<evidence type="ECO:0000313" key="4">
    <source>
        <dbReference type="EMBL" id="KAJ1723156.1"/>
    </source>
</evidence>
<evidence type="ECO:0000313" key="5">
    <source>
        <dbReference type="Proteomes" id="UP001149813"/>
    </source>
</evidence>
<dbReference type="EMBL" id="JANBOJ010000078">
    <property type="protein sequence ID" value="KAJ1723156.1"/>
    <property type="molecule type" value="Genomic_DNA"/>
</dbReference>
<feature type="compositionally biased region" description="Polar residues" evidence="2">
    <location>
        <begin position="494"/>
        <end position="523"/>
    </location>
</feature>
<evidence type="ECO:0000259" key="3">
    <source>
        <dbReference type="Pfam" id="PF11265"/>
    </source>
</evidence>
<comment type="caution">
    <text evidence="4">The sequence shown here is derived from an EMBL/GenBank/DDBJ whole genome shotgun (WGS) entry which is preliminary data.</text>
</comment>
<dbReference type="InterPro" id="IPR021419">
    <property type="entry name" value="Mediator_Med25_VWA"/>
</dbReference>
<evidence type="ECO:0000256" key="1">
    <source>
        <dbReference type="SAM" id="Coils"/>
    </source>
</evidence>
<feature type="domain" description="Mediator of RNA polymerase II transcription subunit 25 von Willebrand factor type A" evidence="3">
    <location>
        <begin position="18"/>
        <end position="205"/>
    </location>
</feature>
<feature type="compositionally biased region" description="Low complexity" evidence="2">
    <location>
        <begin position="524"/>
        <end position="548"/>
    </location>
</feature>
<dbReference type="OrthoDB" id="7690434at2759"/>
<feature type="region of interest" description="Disordered" evidence="2">
    <location>
        <begin position="652"/>
        <end position="677"/>
    </location>
</feature>
<feature type="compositionally biased region" description="Polar residues" evidence="2">
    <location>
        <begin position="364"/>
        <end position="384"/>
    </location>
</feature>
<sequence length="1128" mass="122348">MVTPKQIRPAQRCDILCVLVIESTQHMQPLFHELYDSIITKIITQLRTPTIVESAGKKSQTTKASPSVRLGVVFFGDYYPYSTQTCSTQYFTSNYREFSKTIKAHNFCEGGQLRCAVTDGLVGALEMFDDFAEFDPEAHLANVQQRHVILVSSTPPYAEPCRENVHMRYDGFELDDVAKRMRELKLSFSLIQERGSKVEQVESLLKSANVSIKAPVDIPKAMSPSFEVRLMGIDLPIPPEFAEPAPQTIPIAPAGTQPQQHQQQQQQSTLTQTVPQKNKTDATSLPAESPSIAKKQKMDVDSSPAVAASPAVTGTINSPATEELSKAGASRAKSRPKPSRAGSKAGQASNSPAASANPIPSTPLTTATSVSGATQVQPPANTAGPQVSELAFANQSPAVPQPQPAPQQQQPAIPMEITQEALANALQQIANTPYAGMLTELRDRGASGDDMRIILMLASQMQNPARPQQDRIEIKRRLDMHIFKLRQNLGMGDNSGNGAQQGLPQNMPSADNKTAGNAVSATSTPQQPQQQTPQQPQQQTPQQQQQQPMPAQNMLSPSNQPAALPANVTHRLLQHTLNLVRNKLNIDVRQIFFMLTPDSFEAQVREVCREQPEVLANMQVLKTAFLQIKQLQESQMQKQQQVLQQQTPTVANAQLASPAGSQAPSGSNPGNSGIAAANNQAHTPANAVQVPNQLWHGVLTWKSKQGDSSTNLEPSCLISVTKYPGMNYTQQELRLSDWPEQIHVNGTIVAPEQFTEHCIRIGIQMVQVGVHPSASPESAKFFEDFCTTIRDMSLYVLVPFGPGAGPAGFPGIFITYFRGNLVALPFVNRQITSNITQVLGQLSAVHQASAADSNMTAAMATLAASASQPGTSISASAIGPTSSINAVPITPQQQPSALPMSGAANASLLTRSGSLGNPASTPANSATVAAQQMMSPMQQFAARPVVASPAMANAMPNQMQIIYSFLQSNMTAEQFEHLKQVPPQNRDAMAAQLFARIRANQQAQQQQQQQQAQQQQLQQQQIQQLAFQNQMQQFQAQQQAQQLAQAQQPFMQQQQQPLAQLMANQQQANSQPLGNIAALNNALPGSLGQLNSAAAAFASQPPNIQQMMLTQFLQKQLQQLQQQQQRPS</sequence>
<keyword evidence="5" id="KW-1185">Reference proteome</keyword>
<organism evidence="4 5">
    <name type="scientific">Coemansia erecta</name>
    <dbReference type="NCBI Taxonomy" id="147472"/>
    <lineage>
        <taxon>Eukaryota</taxon>
        <taxon>Fungi</taxon>
        <taxon>Fungi incertae sedis</taxon>
        <taxon>Zoopagomycota</taxon>
        <taxon>Kickxellomycotina</taxon>
        <taxon>Kickxellomycetes</taxon>
        <taxon>Kickxellales</taxon>
        <taxon>Kickxellaceae</taxon>
        <taxon>Coemansia</taxon>
    </lineage>
</organism>
<gene>
    <name evidence="4" type="ORF">LPJ53_002468</name>
</gene>
<feature type="region of interest" description="Disordered" evidence="2">
    <location>
        <begin position="239"/>
        <end position="384"/>
    </location>
</feature>
<keyword evidence="1" id="KW-0175">Coiled coil</keyword>
<dbReference type="Pfam" id="PF11265">
    <property type="entry name" value="Med25_VWA"/>
    <property type="match status" value="1"/>
</dbReference>
<accession>A0A9W7Y1A5</accession>
<name>A0A9W7Y1A5_9FUNG</name>
<feature type="compositionally biased region" description="Polar residues" evidence="2">
    <location>
        <begin position="549"/>
        <end position="561"/>
    </location>
</feature>
<feature type="coiled-coil region" evidence="1">
    <location>
        <begin position="996"/>
        <end position="1023"/>
    </location>
</feature>
<feature type="compositionally biased region" description="Low complexity" evidence="2">
    <location>
        <begin position="301"/>
        <end position="312"/>
    </location>
</feature>
<dbReference type="AlphaFoldDB" id="A0A9W7Y1A5"/>
<reference evidence="4" key="1">
    <citation type="submission" date="2022-07" db="EMBL/GenBank/DDBJ databases">
        <title>Phylogenomic reconstructions and comparative analyses of Kickxellomycotina fungi.</title>
        <authorList>
            <person name="Reynolds N.K."/>
            <person name="Stajich J.E."/>
            <person name="Barry K."/>
            <person name="Grigoriev I.V."/>
            <person name="Crous P."/>
            <person name="Smith M.E."/>
        </authorList>
    </citation>
    <scope>NUCLEOTIDE SEQUENCE</scope>
    <source>
        <strain evidence="4">NBRC 32514</strain>
    </source>
</reference>
<feature type="compositionally biased region" description="Low complexity" evidence="2">
    <location>
        <begin position="348"/>
        <end position="363"/>
    </location>
</feature>
<proteinExistence type="predicted"/>
<feature type="region of interest" description="Disordered" evidence="2">
    <location>
        <begin position="489"/>
        <end position="562"/>
    </location>
</feature>
<dbReference type="Proteomes" id="UP001149813">
    <property type="component" value="Unassembled WGS sequence"/>
</dbReference>
<feature type="compositionally biased region" description="Low complexity" evidence="2">
    <location>
        <begin position="656"/>
        <end position="677"/>
    </location>
</feature>